<organism evidence="6 7">
    <name type="scientific">Orchesella cincta</name>
    <name type="common">Springtail</name>
    <name type="synonym">Podura cincta</name>
    <dbReference type="NCBI Taxonomy" id="48709"/>
    <lineage>
        <taxon>Eukaryota</taxon>
        <taxon>Metazoa</taxon>
        <taxon>Ecdysozoa</taxon>
        <taxon>Arthropoda</taxon>
        <taxon>Hexapoda</taxon>
        <taxon>Collembola</taxon>
        <taxon>Entomobryomorpha</taxon>
        <taxon>Entomobryoidea</taxon>
        <taxon>Orchesellidae</taxon>
        <taxon>Orchesellinae</taxon>
        <taxon>Orchesella</taxon>
    </lineage>
</organism>
<keyword evidence="1" id="KW-0479">Metal-binding</keyword>
<comment type="caution">
    <text evidence="6">The sequence shown here is derived from an EMBL/GenBank/DDBJ whole genome shotgun (WGS) entry which is preliminary data.</text>
</comment>
<evidence type="ECO:0000256" key="4">
    <source>
        <dbReference type="SAM" id="MobiDB-lite"/>
    </source>
</evidence>
<dbReference type="PANTHER" id="PTHR24102:SF28">
    <property type="entry name" value="PHD-TYPE DOMAIN-CONTAINING PROTEIN"/>
    <property type="match status" value="1"/>
</dbReference>
<dbReference type="AlphaFoldDB" id="A0A1D2M6K9"/>
<evidence type="ECO:0000256" key="2">
    <source>
        <dbReference type="ARBA" id="ARBA00022771"/>
    </source>
</evidence>
<keyword evidence="2" id="KW-0863">Zinc-finger</keyword>
<feature type="region of interest" description="Disordered" evidence="4">
    <location>
        <begin position="203"/>
        <end position="226"/>
    </location>
</feature>
<evidence type="ECO:0000313" key="6">
    <source>
        <dbReference type="EMBL" id="ODM88617.1"/>
    </source>
</evidence>
<proteinExistence type="predicted"/>
<dbReference type="InterPro" id="IPR019787">
    <property type="entry name" value="Znf_PHD-finger"/>
</dbReference>
<dbReference type="SUPFAM" id="SSF57903">
    <property type="entry name" value="FYVE/PHD zinc finger"/>
    <property type="match status" value="1"/>
</dbReference>
<dbReference type="PANTHER" id="PTHR24102">
    <property type="entry name" value="PHD FINGER PROTEIN"/>
    <property type="match status" value="1"/>
</dbReference>
<dbReference type="Pfam" id="PF00628">
    <property type="entry name" value="PHD"/>
    <property type="match status" value="1"/>
</dbReference>
<evidence type="ECO:0000313" key="7">
    <source>
        <dbReference type="Proteomes" id="UP000094527"/>
    </source>
</evidence>
<feature type="domain" description="PHD-type" evidence="5">
    <location>
        <begin position="125"/>
        <end position="161"/>
    </location>
</feature>
<protein>
    <submittedName>
        <fullName evidence="6">Origin of replication complex subunit 1A</fullName>
    </submittedName>
</protein>
<sequence length="226" mass="25547">MRPRPRRPKLTSVNRHMCLTCDEDFCRSALYRHCQTTGHGKYCADSKFYTASSWKRHLSHCTKVHDEVLHQLSGGESGNGSYRAATSLRERLVIQSKTKGIFQKEGSADEQIFHSGGLRRLQGRCDLLWCSNVECPVLYHLSCLDPPLKEVPEGDWYCTGCEAQREAQHRGSSSPEQQVELAEVVVWRKQYVVAAAVSSMMASKGNQQREGTITARKTKIDDEVDK</sequence>
<name>A0A1D2M6K9_ORCCI</name>
<dbReference type="Gene3D" id="3.30.40.10">
    <property type="entry name" value="Zinc/RING finger domain, C3HC4 (zinc finger)"/>
    <property type="match status" value="1"/>
</dbReference>
<evidence type="ECO:0000259" key="5">
    <source>
        <dbReference type="Pfam" id="PF00628"/>
    </source>
</evidence>
<dbReference type="InterPro" id="IPR011011">
    <property type="entry name" value="Znf_FYVE_PHD"/>
</dbReference>
<dbReference type="GO" id="GO:0008270">
    <property type="term" value="F:zinc ion binding"/>
    <property type="evidence" value="ECO:0007669"/>
    <property type="project" value="UniProtKB-KW"/>
</dbReference>
<keyword evidence="7" id="KW-1185">Reference proteome</keyword>
<accession>A0A1D2M6K9</accession>
<gene>
    <name evidence="6" type="ORF">Ocin01_18066</name>
</gene>
<keyword evidence="3" id="KW-0862">Zinc</keyword>
<dbReference type="OrthoDB" id="2270193at2759"/>
<evidence type="ECO:0000256" key="1">
    <source>
        <dbReference type="ARBA" id="ARBA00022723"/>
    </source>
</evidence>
<dbReference type="InterPro" id="IPR013083">
    <property type="entry name" value="Znf_RING/FYVE/PHD"/>
</dbReference>
<dbReference type="STRING" id="48709.A0A1D2M6K9"/>
<dbReference type="EMBL" id="LJIJ01003387">
    <property type="protein sequence ID" value="ODM88617.1"/>
    <property type="molecule type" value="Genomic_DNA"/>
</dbReference>
<reference evidence="6 7" key="1">
    <citation type="journal article" date="2016" name="Genome Biol. Evol.">
        <title>Gene Family Evolution Reflects Adaptation to Soil Environmental Stressors in the Genome of the Collembolan Orchesella cincta.</title>
        <authorList>
            <person name="Faddeeva-Vakhrusheva A."/>
            <person name="Derks M.F."/>
            <person name="Anvar S.Y."/>
            <person name="Agamennone V."/>
            <person name="Suring W."/>
            <person name="Smit S."/>
            <person name="van Straalen N.M."/>
            <person name="Roelofs D."/>
        </authorList>
    </citation>
    <scope>NUCLEOTIDE SEQUENCE [LARGE SCALE GENOMIC DNA]</scope>
    <source>
        <tissue evidence="6">Mixed pool</tissue>
    </source>
</reference>
<dbReference type="Proteomes" id="UP000094527">
    <property type="component" value="Unassembled WGS sequence"/>
</dbReference>
<evidence type="ECO:0000256" key="3">
    <source>
        <dbReference type="ARBA" id="ARBA00022833"/>
    </source>
</evidence>